<feature type="modified residue" description="4-aspartylphosphate" evidence="2">
    <location>
        <position position="58"/>
    </location>
</feature>
<dbReference type="SMART" id="SM00448">
    <property type="entry name" value="REC"/>
    <property type="match status" value="1"/>
</dbReference>
<protein>
    <submittedName>
        <fullName evidence="4">HalX domain-containing protein</fullName>
    </submittedName>
</protein>
<organism evidence="4 5">
    <name type="scientific">Haloplanus vescus</name>
    <dbReference type="NCBI Taxonomy" id="555874"/>
    <lineage>
        <taxon>Archaea</taxon>
        <taxon>Methanobacteriati</taxon>
        <taxon>Methanobacteriota</taxon>
        <taxon>Stenosarchaea group</taxon>
        <taxon>Halobacteria</taxon>
        <taxon>Halobacteriales</taxon>
        <taxon>Haloferacaceae</taxon>
        <taxon>Haloplanus</taxon>
    </lineage>
</organism>
<evidence type="ECO:0000313" key="5">
    <source>
        <dbReference type="Proteomes" id="UP000236755"/>
    </source>
</evidence>
<dbReference type="PANTHER" id="PTHR44591">
    <property type="entry name" value="STRESS RESPONSE REGULATOR PROTEIN 1"/>
    <property type="match status" value="1"/>
</dbReference>
<accession>A0A1H3VN09</accession>
<dbReference type="PANTHER" id="PTHR44591:SF23">
    <property type="entry name" value="CHEY SUBFAMILY"/>
    <property type="match status" value="1"/>
</dbReference>
<dbReference type="InterPro" id="IPR050595">
    <property type="entry name" value="Bact_response_regulator"/>
</dbReference>
<proteinExistence type="predicted"/>
<dbReference type="InterPro" id="IPR013971">
    <property type="entry name" value="HalX_domain"/>
</dbReference>
<reference evidence="4 5" key="1">
    <citation type="submission" date="2016-10" db="EMBL/GenBank/DDBJ databases">
        <authorList>
            <person name="de Groot N.N."/>
        </authorList>
    </citation>
    <scope>NUCLEOTIDE SEQUENCE [LARGE SCALE GENOMIC DNA]</scope>
    <source>
        <strain evidence="4 5">CGMCC 1.8712</strain>
    </source>
</reference>
<evidence type="ECO:0000256" key="1">
    <source>
        <dbReference type="ARBA" id="ARBA00022553"/>
    </source>
</evidence>
<dbReference type="STRING" id="555874.SAMN04488065_0109"/>
<dbReference type="SUPFAM" id="SSF52172">
    <property type="entry name" value="CheY-like"/>
    <property type="match status" value="1"/>
</dbReference>
<keyword evidence="5" id="KW-1185">Reference proteome</keyword>
<dbReference type="EMBL" id="FNQT01000001">
    <property type="protein sequence ID" value="SDZ76193.1"/>
    <property type="molecule type" value="Genomic_DNA"/>
</dbReference>
<dbReference type="OrthoDB" id="86314at2157"/>
<dbReference type="RefSeq" id="WP_092629844.1">
    <property type="nucleotide sequence ID" value="NZ_FNQT01000001.1"/>
</dbReference>
<gene>
    <name evidence="4" type="ORF">SAMN04488065_0109</name>
</gene>
<dbReference type="InterPro" id="IPR011006">
    <property type="entry name" value="CheY-like_superfamily"/>
</dbReference>
<dbReference type="GO" id="GO:0000160">
    <property type="term" value="P:phosphorelay signal transduction system"/>
    <property type="evidence" value="ECO:0007669"/>
    <property type="project" value="InterPro"/>
</dbReference>
<dbReference type="PROSITE" id="PS50110">
    <property type="entry name" value="RESPONSE_REGULATORY"/>
    <property type="match status" value="1"/>
</dbReference>
<sequence>MDQTQHSDSPTILVVEDDRDLADTYRLWLEPEYEVRTAYTGADGLAWYDQSVDVVLLDRRIPDLSGIEVLRTMSKRDIDDQKAMLTAVEPGRELADLPCDEYVTKPVSEATVRETVQELQIRSQLDDDLQRHFALTSKIVALEQSDADGSNEALTELRRDATQIRARIDDRFSDLDDFDSAFLTLQQ</sequence>
<dbReference type="AlphaFoldDB" id="A0A1H3VN09"/>
<evidence type="ECO:0000259" key="3">
    <source>
        <dbReference type="PROSITE" id="PS50110"/>
    </source>
</evidence>
<name>A0A1H3VN09_9EURY</name>
<evidence type="ECO:0000256" key="2">
    <source>
        <dbReference type="PROSITE-ProRule" id="PRU00169"/>
    </source>
</evidence>
<dbReference type="Pfam" id="PF00072">
    <property type="entry name" value="Response_reg"/>
    <property type="match status" value="1"/>
</dbReference>
<feature type="domain" description="Response regulatory" evidence="3">
    <location>
        <begin position="11"/>
        <end position="120"/>
    </location>
</feature>
<keyword evidence="1 2" id="KW-0597">Phosphoprotein</keyword>
<dbReference type="Gene3D" id="3.40.50.2300">
    <property type="match status" value="1"/>
</dbReference>
<dbReference type="Proteomes" id="UP000236755">
    <property type="component" value="Unassembled WGS sequence"/>
</dbReference>
<dbReference type="InterPro" id="IPR001789">
    <property type="entry name" value="Sig_transdc_resp-reg_receiver"/>
</dbReference>
<dbReference type="Pfam" id="PF08663">
    <property type="entry name" value="HalX"/>
    <property type="match status" value="1"/>
</dbReference>
<evidence type="ECO:0000313" key="4">
    <source>
        <dbReference type="EMBL" id="SDZ76193.1"/>
    </source>
</evidence>